<comment type="caution">
    <text evidence="1">The sequence shown here is derived from an EMBL/GenBank/DDBJ whole genome shotgun (WGS) entry which is preliminary data.</text>
</comment>
<protein>
    <submittedName>
        <fullName evidence="1">Uncharacterized protein</fullName>
    </submittedName>
</protein>
<organism evidence="1 2">
    <name type="scientific">Trichonephila clavipes</name>
    <name type="common">Golden silk orbweaver</name>
    <name type="synonym">Nephila clavipes</name>
    <dbReference type="NCBI Taxonomy" id="2585209"/>
    <lineage>
        <taxon>Eukaryota</taxon>
        <taxon>Metazoa</taxon>
        <taxon>Ecdysozoa</taxon>
        <taxon>Arthropoda</taxon>
        <taxon>Chelicerata</taxon>
        <taxon>Arachnida</taxon>
        <taxon>Araneae</taxon>
        <taxon>Araneomorphae</taxon>
        <taxon>Entelegynae</taxon>
        <taxon>Araneoidea</taxon>
        <taxon>Nephilidae</taxon>
        <taxon>Trichonephila</taxon>
    </lineage>
</organism>
<reference evidence="1" key="1">
    <citation type="submission" date="2020-08" db="EMBL/GenBank/DDBJ databases">
        <title>Multicomponent nature underlies the extraordinary mechanical properties of spider dragline silk.</title>
        <authorList>
            <person name="Kono N."/>
            <person name="Nakamura H."/>
            <person name="Mori M."/>
            <person name="Yoshida Y."/>
            <person name="Ohtoshi R."/>
            <person name="Malay A.D."/>
            <person name="Moran D.A.P."/>
            <person name="Tomita M."/>
            <person name="Numata K."/>
            <person name="Arakawa K."/>
        </authorList>
    </citation>
    <scope>NUCLEOTIDE SEQUENCE</scope>
</reference>
<gene>
    <name evidence="1" type="ORF">TNCV_2279271</name>
</gene>
<dbReference type="AlphaFoldDB" id="A0A8X6R997"/>
<evidence type="ECO:0000313" key="2">
    <source>
        <dbReference type="Proteomes" id="UP000887159"/>
    </source>
</evidence>
<name>A0A8X6R997_TRICX</name>
<dbReference type="EMBL" id="BMAU01021052">
    <property type="protein sequence ID" value="GFX88459.1"/>
    <property type="molecule type" value="Genomic_DNA"/>
</dbReference>
<keyword evidence="2" id="KW-1185">Reference proteome</keyword>
<proteinExistence type="predicted"/>
<sequence length="95" mass="11263">MNDNAPAHRSQLVKEFLAETRIKSLEDEIMRRFQDFKKIMSKLNLPCYTLTTHIDTTPEKLQLELIDLKSDQSRKKILWYPTTFRAVILQKRING</sequence>
<accession>A0A8X6R997</accession>
<evidence type="ECO:0000313" key="1">
    <source>
        <dbReference type="EMBL" id="GFX88459.1"/>
    </source>
</evidence>
<dbReference type="Proteomes" id="UP000887159">
    <property type="component" value="Unassembled WGS sequence"/>
</dbReference>